<evidence type="ECO:0000256" key="1">
    <source>
        <dbReference type="ARBA" id="ARBA00001966"/>
    </source>
</evidence>
<comment type="cofactor">
    <cofactor evidence="1">
        <name>[4Fe-4S] cluster</name>
        <dbReference type="ChEBI" id="CHEBI:49883"/>
    </cofactor>
</comment>
<evidence type="ECO:0000256" key="4">
    <source>
        <dbReference type="ARBA" id="ARBA00023014"/>
    </source>
</evidence>
<dbReference type="Pfam" id="PF01869">
    <property type="entry name" value="BcrAD_BadFG"/>
    <property type="match status" value="2"/>
</dbReference>
<feature type="domain" description="ATPase BadF/BadG/BcrA/BcrD type" evidence="5">
    <location>
        <begin position="345"/>
        <end position="598"/>
    </location>
</feature>
<protein>
    <submittedName>
        <fullName evidence="7">CoA-substrate-specific enzyme activase, putative</fullName>
    </submittedName>
</protein>
<proteinExistence type="predicted"/>
<evidence type="ECO:0000259" key="5">
    <source>
        <dbReference type="Pfam" id="PF01869"/>
    </source>
</evidence>
<feature type="domain" description="ATPase BadF/BadG/BcrA/BcrD type" evidence="5">
    <location>
        <begin position="31"/>
        <end position="278"/>
    </location>
</feature>
<feature type="domain" description="DUF2229" evidence="6">
    <location>
        <begin position="694"/>
        <end position="913"/>
    </location>
</feature>
<dbReference type="PANTHER" id="PTHR32329:SF4">
    <property type="entry name" value="ACTIVATOR OF 2-HYDROXYACYL-COA DEHYDRATASE"/>
    <property type="match status" value="1"/>
</dbReference>
<dbReference type="Gene3D" id="3.30.420.40">
    <property type="match status" value="4"/>
</dbReference>
<keyword evidence="8" id="KW-1185">Reference proteome</keyword>
<keyword evidence="4" id="KW-0411">Iron-sulfur</keyword>
<dbReference type="SUPFAM" id="SSF53067">
    <property type="entry name" value="Actin-like ATPase domain"/>
    <property type="match status" value="2"/>
</dbReference>
<dbReference type="STRING" id="1533.SAMN05443638_11150"/>
<dbReference type="EMBL" id="FQVM01000011">
    <property type="protein sequence ID" value="SHE78488.1"/>
    <property type="molecule type" value="Genomic_DNA"/>
</dbReference>
<gene>
    <name evidence="7" type="ORF">SAMN05443638_11150</name>
</gene>
<dbReference type="InterPro" id="IPR043129">
    <property type="entry name" value="ATPase_NBD"/>
</dbReference>
<dbReference type="InterPro" id="IPR008275">
    <property type="entry name" value="CoA_E_activase_dom"/>
</dbReference>
<accession>A0A1M4WB40</accession>
<dbReference type="PANTHER" id="PTHR32329">
    <property type="entry name" value="BIFUNCTIONAL PROTEIN [INCLUDES 2-HYDROXYACYL-COA DEHYDRATASE (N-TER) AND ITS ACTIVATOR DOMAIN (C_TERM)-RELATED"/>
    <property type="match status" value="1"/>
</dbReference>
<evidence type="ECO:0000313" key="8">
    <source>
        <dbReference type="Proteomes" id="UP000184035"/>
    </source>
</evidence>
<dbReference type="GO" id="GO:0046872">
    <property type="term" value="F:metal ion binding"/>
    <property type="evidence" value="ECO:0007669"/>
    <property type="project" value="UniProtKB-KW"/>
</dbReference>
<evidence type="ECO:0000259" key="6">
    <source>
        <dbReference type="Pfam" id="PF09989"/>
    </source>
</evidence>
<keyword evidence="2" id="KW-0479">Metal-binding</keyword>
<dbReference type="NCBIfam" id="TIGR00241">
    <property type="entry name" value="CoA_E_activ"/>
    <property type="match status" value="1"/>
</dbReference>
<dbReference type="CDD" id="cd24034">
    <property type="entry name" value="ASKHA_NBD_O66634-like_rpt1"/>
    <property type="match status" value="1"/>
</dbReference>
<evidence type="ECO:0000256" key="2">
    <source>
        <dbReference type="ARBA" id="ARBA00022723"/>
    </source>
</evidence>
<dbReference type="CDD" id="cd24035">
    <property type="entry name" value="ASKHA_NBD_O66634-like_rpt2"/>
    <property type="match status" value="1"/>
</dbReference>
<organism evidence="7 8">
    <name type="scientific">Clostridium fallax</name>
    <dbReference type="NCBI Taxonomy" id="1533"/>
    <lineage>
        <taxon>Bacteria</taxon>
        <taxon>Bacillati</taxon>
        <taxon>Bacillota</taxon>
        <taxon>Clostridia</taxon>
        <taxon>Eubacteriales</taxon>
        <taxon>Clostridiaceae</taxon>
        <taxon>Clostridium</taxon>
    </lineage>
</organism>
<dbReference type="InterPro" id="IPR051805">
    <property type="entry name" value="Dehydratase_Activator_Redct"/>
</dbReference>
<evidence type="ECO:0000313" key="7">
    <source>
        <dbReference type="EMBL" id="SHE78488.1"/>
    </source>
</evidence>
<name>A0A1M4WB40_9CLOT</name>
<dbReference type="Pfam" id="PF09989">
    <property type="entry name" value="DUF2229"/>
    <property type="match status" value="1"/>
</dbReference>
<evidence type="ECO:0000256" key="3">
    <source>
        <dbReference type="ARBA" id="ARBA00023004"/>
    </source>
</evidence>
<reference evidence="7 8" key="1">
    <citation type="submission" date="2016-11" db="EMBL/GenBank/DDBJ databases">
        <authorList>
            <person name="Jaros S."/>
            <person name="Januszkiewicz K."/>
            <person name="Wedrychowicz H."/>
        </authorList>
    </citation>
    <scope>NUCLEOTIDE SEQUENCE [LARGE SCALE GENOMIC DNA]</scope>
    <source>
        <strain evidence="7 8">DSM 2631</strain>
    </source>
</reference>
<dbReference type="InterPro" id="IPR002731">
    <property type="entry name" value="ATPase_BadF"/>
</dbReference>
<dbReference type="Proteomes" id="UP000184035">
    <property type="component" value="Unassembled WGS sequence"/>
</dbReference>
<keyword evidence="3" id="KW-0408">Iron</keyword>
<sequence length="1453" mass="162921">MGNVKNGLKFIRYFKFVNLKGDDRVNKVLNLGLDVGSTTVKIVLLDIDNNVVYSKYKRHFSDIRSTIISLMKEAFGVFQGEITVNVTGSGGLSVSEWLKIPFVQEVIACTKTIETFIPKTDVAIELGGEDAKITYFKGGIDQRMNGTCAGGTGAFIDQMATLLETDAEGLNALAKNYNNIYPIAARCGVFAKTDVQPLINEGARKEDIAVSILQAVVNQTISGLACGKPIRGNIAFLGGPLYFLSELRNRFIETLNLKNDQIIFPENSQLFVAEGAALSSRDGEIIEFSDLVKRVEKLETLNTEKIDRLRPLFKDEGEYEEFNNRHKGNKIKRKDISEIEGQCFLGIDAGSTTTKVALIDKDCNLIYSHYGNNDGKPLKKTIEILNDLYSKLPKDAFIANATVTGYGEGLIKQALSVDVGEVETIAHFKGAEHFLDKVDFILDIGGQDMKCLRIKDKVIDSILLNEACSSGCGSFIEGFGKSLNLPVQDFAKEALFSKHPVDLGSRCTVFMNSRVKQAQKEGATLGDISAGLCYSVIKNAIFKVIKIRDPKEMGKNIIVQGGTFYNDGVLRAFELISGREVIRPDIAGLMGAFGAAIISKERWNEGKVSSIKKLDELNNFKIDTEIRRCGKCNNNCLLTINSFGENNKFISGNRCERGAGIEKKKDEAINLYDYKYKRTFSYAPLKKEEAKRGTVGIPRVLNIYENYPFWATFFKDLGFKVVLSRRSSKEVYEMGIETIPSESVCYPAKLTHGHIMDLVDKNVDFIFYPCIAYEKQEYKESNNHYNCPIVTSYPEVIKNNMDILKEKNIKFKNPFFSLQNKNKLKKRLYDEFSEFNISKSEINKAVENAWEEQINFKDDIRRKGEETLKWLKENNKIGVVLSGRPYHVDPEINHGIPNIITSFGIAVLSEDSISHLAKIDRPLRVVDQWVYHSRLYGAATVVGENENLELIQLNSFGCGLDAITSDQVEEILHKSGKIYTILKIDEGTNLGAVKIRIRSLKAALEERARNNYVSKKPEKNVEKRPIFTEDMKKDYTILAPDMSPIHFGFMSNIFKKHGYNLEVLPYDDKKAIEIGLKYVNNDVCYPSIIVIGSLLSGILSGKYDPKKTALIISQTGGGCRATNYIGLLRKALKDAGYGDIPVISLNANGLEKNPGFKITPLLARRLVLALCYGDLLMKCLYRTRPYEEIEGSCNSLYEKWQSKATDTLLNSGFSQFKRDVYEIVNDFDNIPLRDIKKPRVGLVGEILVKFHPLANNNVVDIVEGEGAEAVMPGLLDFFLYCSYDGDFKYKKLSGSKFRQIAGDLGIKLIEHYRKPVVDALKNSKRFNPPKSIYHLAEKASEIISIGNQTGEGWFLTAEMIELIEEGANNIICMQPFACLPNHVTGKGVIKALKDRYKEANIVAVDYDPGTSEVNQLNRIKLMLSVAFDKEKENNKKVRQDEEIELELKNSLSF</sequence>
<dbReference type="GO" id="GO:0051536">
    <property type="term" value="F:iron-sulfur cluster binding"/>
    <property type="evidence" value="ECO:0007669"/>
    <property type="project" value="UniProtKB-KW"/>
</dbReference>
<dbReference type="InterPro" id="IPR018709">
    <property type="entry name" value="CoA_activase_DUF2229"/>
</dbReference>